<dbReference type="PATRIC" id="fig|1122169.6.peg.345"/>
<sequence>MFRILYIVNVHDLITPRFVCNALGKSDICVYNICALIFIWITILSKYVIKPAEYTTWQWTKTIAARVLFPPVLLWDLSKKAVNALLGETVGRLVLPAQDIDFSRAHINNVSALDKKNLTHERHTIVTSDGAELDTLEIKHAAQKDTEAQYQKYIISFVGNASAYENTIDDMQGDAQALQCNVVGFNFRGVNHSSGRAKSKDDLVTDGIAQVQRLLDQGVSPQNITLKGNSLGAGIASLVAHHFHQQDKPVNIFNCRSFSSITNFLVGQIRTSDSETGHQESLGKKILGWILKPIIKVLVSLTQWEIDAESAFKAIPDEYKEYIVVRTNKAGRNESVLDDPVIPHYTSIHAALKDERQAKKAELDTLIKAKQEAKKQNGADNTMELDKEIAALESERNRFKERKMINNHPYEPNGHIVNLEELINHNGKTGHTFFREFVQAANERHAIKPVMSPQG</sequence>
<dbReference type="Gene3D" id="3.40.50.1820">
    <property type="entry name" value="alpha/beta hydrolase"/>
    <property type="match status" value="1"/>
</dbReference>
<keyword evidence="3" id="KW-1185">Reference proteome</keyword>
<keyword evidence="1" id="KW-0175">Coiled coil</keyword>
<reference evidence="2 3" key="1">
    <citation type="submission" date="2015-11" db="EMBL/GenBank/DDBJ databases">
        <title>Genomic analysis of 38 Legionella species identifies large and diverse effector repertoires.</title>
        <authorList>
            <person name="Burstein D."/>
            <person name="Amaro F."/>
            <person name="Zusman T."/>
            <person name="Lifshitz Z."/>
            <person name="Cohen O."/>
            <person name="Gilbert J.A."/>
            <person name="Pupko T."/>
            <person name="Shuman H.A."/>
            <person name="Segal G."/>
        </authorList>
    </citation>
    <scope>NUCLEOTIDE SEQUENCE [LARGE SCALE GENOMIC DNA]</scope>
    <source>
        <strain evidence="2 3">ATCC 49655</strain>
    </source>
</reference>
<evidence type="ECO:0000313" key="2">
    <source>
        <dbReference type="EMBL" id="KTD64941.1"/>
    </source>
</evidence>
<dbReference type="InterPro" id="IPR008536">
    <property type="entry name" value="DUF818"/>
</dbReference>
<dbReference type="SUPFAM" id="SSF53474">
    <property type="entry name" value="alpha/beta-Hydrolases"/>
    <property type="match status" value="1"/>
</dbReference>
<dbReference type="Pfam" id="PF05677">
    <property type="entry name" value="DUF818"/>
    <property type="match status" value="1"/>
</dbReference>
<dbReference type="STRING" id="1122169.Lsha_0310"/>
<accession>A0A0W0Z751</accession>
<gene>
    <name evidence="2" type="primary">sidB</name>
    <name evidence="2" type="ORF">Lsha_0310</name>
</gene>
<comment type="caution">
    <text evidence="2">The sequence shown here is derived from an EMBL/GenBank/DDBJ whole genome shotgun (WGS) entry which is preliminary data.</text>
</comment>
<name>A0A0W0Z751_9GAMM</name>
<evidence type="ECO:0000256" key="1">
    <source>
        <dbReference type="SAM" id="Coils"/>
    </source>
</evidence>
<dbReference type="eggNOG" id="COG1073">
    <property type="taxonomic scope" value="Bacteria"/>
</dbReference>
<feature type="coiled-coil region" evidence="1">
    <location>
        <begin position="349"/>
        <end position="402"/>
    </location>
</feature>
<dbReference type="EMBL" id="LNYW01000016">
    <property type="protein sequence ID" value="KTD64941.1"/>
    <property type="molecule type" value="Genomic_DNA"/>
</dbReference>
<organism evidence="2 3">
    <name type="scientific">Legionella shakespearei DSM 23087</name>
    <dbReference type="NCBI Taxonomy" id="1122169"/>
    <lineage>
        <taxon>Bacteria</taxon>
        <taxon>Pseudomonadati</taxon>
        <taxon>Pseudomonadota</taxon>
        <taxon>Gammaproteobacteria</taxon>
        <taxon>Legionellales</taxon>
        <taxon>Legionellaceae</taxon>
        <taxon>Legionella</taxon>
    </lineage>
</organism>
<dbReference type="InterPro" id="IPR029058">
    <property type="entry name" value="AB_hydrolase_fold"/>
</dbReference>
<dbReference type="AlphaFoldDB" id="A0A0W0Z751"/>
<evidence type="ECO:0000313" key="3">
    <source>
        <dbReference type="Proteomes" id="UP000054600"/>
    </source>
</evidence>
<protein>
    <submittedName>
        <fullName evidence="2">Substrate of the Dot/Icm system</fullName>
    </submittedName>
</protein>
<dbReference type="Proteomes" id="UP000054600">
    <property type="component" value="Unassembled WGS sequence"/>
</dbReference>
<proteinExistence type="predicted"/>